<evidence type="ECO:0000256" key="6">
    <source>
        <dbReference type="ARBA" id="ARBA00023139"/>
    </source>
</evidence>
<dbReference type="RefSeq" id="WP_277732101.1">
    <property type="nucleotide sequence ID" value="NZ_CP120733.1"/>
</dbReference>
<keyword evidence="4" id="KW-0732">Signal</keyword>
<organism evidence="10 11">
    <name type="scientific">Tepidibacter hydrothermalis</name>
    <dbReference type="NCBI Taxonomy" id="3036126"/>
    <lineage>
        <taxon>Bacteria</taxon>
        <taxon>Bacillati</taxon>
        <taxon>Bacillota</taxon>
        <taxon>Clostridia</taxon>
        <taxon>Peptostreptococcales</taxon>
        <taxon>Peptostreptococcaceae</taxon>
        <taxon>Tepidibacter</taxon>
    </lineage>
</organism>
<feature type="domain" description="Spore germination GerAC-like C-terminal" evidence="8">
    <location>
        <begin position="217"/>
        <end position="379"/>
    </location>
</feature>
<evidence type="ECO:0000256" key="5">
    <source>
        <dbReference type="ARBA" id="ARBA00023136"/>
    </source>
</evidence>
<dbReference type="PANTHER" id="PTHR35789:SF1">
    <property type="entry name" value="SPORE GERMINATION PROTEIN B3"/>
    <property type="match status" value="1"/>
</dbReference>
<keyword evidence="11" id="KW-1185">Reference proteome</keyword>
<dbReference type="EMBL" id="CP120733">
    <property type="protein sequence ID" value="WFD10124.1"/>
    <property type="molecule type" value="Genomic_DNA"/>
</dbReference>
<evidence type="ECO:0000313" key="10">
    <source>
        <dbReference type="EMBL" id="WFD10124.1"/>
    </source>
</evidence>
<protein>
    <submittedName>
        <fullName evidence="10">Ger(X)C family spore germination protein</fullName>
    </submittedName>
</protein>
<reference evidence="10 11" key="1">
    <citation type="submission" date="2023-03" db="EMBL/GenBank/DDBJ databases">
        <title>Complete genome sequence of Tepidibacter sp. SWIR-1, isolated from a deep-sea hydrothermal vent.</title>
        <authorList>
            <person name="Li X."/>
        </authorList>
    </citation>
    <scope>NUCLEOTIDE SEQUENCE [LARGE SCALE GENOMIC DNA]</scope>
    <source>
        <strain evidence="10 11">SWIR-1</strain>
    </source>
</reference>
<comment type="similarity">
    <text evidence="2">Belongs to the GerABKC lipoprotein family.</text>
</comment>
<feature type="domain" description="Spore germination protein N-terminal" evidence="9">
    <location>
        <begin position="23"/>
        <end position="202"/>
    </location>
</feature>
<evidence type="ECO:0000256" key="3">
    <source>
        <dbReference type="ARBA" id="ARBA00022544"/>
    </source>
</evidence>
<keyword evidence="6" id="KW-0564">Palmitate</keyword>
<evidence type="ECO:0000313" key="11">
    <source>
        <dbReference type="Proteomes" id="UP001222800"/>
    </source>
</evidence>
<dbReference type="InterPro" id="IPR046953">
    <property type="entry name" value="Spore_GerAC-like_C"/>
</dbReference>
<dbReference type="PANTHER" id="PTHR35789">
    <property type="entry name" value="SPORE GERMINATION PROTEIN B3"/>
    <property type="match status" value="1"/>
</dbReference>
<dbReference type="Pfam" id="PF25198">
    <property type="entry name" value="Spore_GerAC_N"/>
    <property type="match status" value="1"/>
</dbReference>
<evidence type="ECO:0000259" key="9">
    <source>
        <dbReference type="Pfam" id="PF25198"/>
    </source>
</evidence>
<evidence type="ECO:0000256" key="7">
    <source>
        <dbReference type="ARBA" id="ARBA00023288"/>
    </source>
</evidence>
<proteinExistence type="inferred from homology"/>
<accession>A0ABY8EEB2</accession>
<dbReference type="InterPro" id="IPR038501">
    <property type="entry name" value="Spore_GerAC_C_sf"/>
</dbReference>
<dbReference type="Proteomes" id="UP001222800">
    <property type="component" value="Chromosome"/>
</dbReference>
<sequence>MKQKFTILILTMIISTLLTGCWDKTEINNRGFVIGLGIDKLKEEEKKEELDKIKVSFKIPNVAILGTKQTPTEEPSFYWEAKGESFDTVINKIQSKSPFDLELSHNKVIILGKEILEDKKLFKQILDGIDRNRYFSRKMFMLVSKEDASDVIGIRPDEQPLVGVYYGNIINSAISNGTVIDGTLNKVMQEIQENKSTVFPLTTKTYNNKRIELIGGLIVKDYEFKEELNELECRFLNMINQDNYNIMDIHVKYKNVPVSYEITSSKSEIKVTEKDNNLILDVYIDTEGDITQHEFGVKGLVANDKGIREVEKLCEENIKEHVRKLITKLQKGSLDVIDVKNTLYKYNQPLYKKVSEDFDQYFENMKVNVHVESKIRRIGIVR</sequence>
<dbReference type="NCBIfam" id="TIGR02887">
    <property type="entry name" value="spore_ger_x_C"/>
    <property type="match status" value="1"/>
</dbReference>
<dbReference type="Gene3D" id="3.30.300.210">
    <property type="entry name" value="Nutrient germinant receptor protein C, domain 3"/>
    <property type="match status" value="1"/>
</dbReference>
<evidence type="ECO:0000256" key="4">
    <source>
        <dbReference type="ARBA" id="ARBA00022729"/>
    </source>
</evidence>
<dbReference type="InterPro" id="IPR057336">
    <property type="entry name" value="GerAC_N"/>
</dbReference>
<name>A0ABY8EEB2_9FIRM</name>
<keyword evidence="3" id="KW-0309">Germination</keyword>
<evidence type="ECO:0000256" key="1">
    <source>
        <dbReference type="ARBA" id="ARBA00004635"/>
    </source>
</evidence>
<dbReference type="PROSITE" id="PS51257">
    <property type="entry name" value="PROKAR_LIPOPROTEIN"/>
    <property type="match status" value="1"/>
</dbReference>
<gene>
    <name evidence="10" type="ORF">P4S50_17465</name>
</gene>
<keyword evidence="7" id="KW-0449">Lipoprotein</keyword>
<keyword evidence="5" id="KW-0472">Membrane</keyword>
<dbReference type="Pfam" id="PF05504">
    <property type="entry name" value="Spore_GerAC"/>
    <property type="match status" value="1"/>
</dbReference>
<dbReference type="InterPro" id="IPR008844">
    <property type="entry name" value="Spore_GerAC-like"/>
</dbReference>
<comment type="subcellular location">
    <subcellularLocation>
        <location evidence="1">Membrane</location>
        <topology evidence="1">Lipid-anchor</topology>
    </subcellularLocation>
</comment>
<evidence type="ECO:0000256" key="2">
    <source>
        <dbReference type="ARBA" id="ARBA00007886"/>
    </source>
</evidence>
<evidence type="ECO:0000259" key="8">
    <source>
        <dbReference type="Pfam" id="PF05504"/>
    </source>
</evidence>